<evidence type="ECO:0000313" key="4">
    <source>
        <dbReference type="EMBL" id="WLF44494.1"/>
    </source>
</evidence>
<evidence type="ECO:0000313" key="5">
    <source>
        <dbReference type="Proteomes" id="UP001066327"/>
    </source>
</evidence>
<keyword evidence="5" id="KW-1185">Reference proteome</keyword>
<evidence type="ECO:0000259" key="2">
    <source>
        <dbReference type="Pfam" id="PF07859"/>
    </source>
</evidence>
<organism evidence="4 6">
    <name type="scientific">Rhodococcus opacus</name>
    <name type="common">Nocardia opaca</name>
    <dbReference type="NCBI Taxonomy" id="37919"/>
    <lineage>
        <taxon>Bacteria</taxon>
        <taxon>Bacillati</taxon>
        <taxon>Actinomycetota</taxon>
        <taxon>Actinomycetes</taxon>
        <taxon>Mycobacteriales</taxon>
        <taxon>Nocardiaceae</taxon>
        <taxon>Rhodococcus</taxon>
    </lineage>
</organism>
<dbReference type="PANTHER" id="PTHR48081">
    <property type="entry name" value="AB HYDROLASE SUPERFAMILY PROTEIN C4A8.06C"/>
    <property type="match status" value="1"/>
</dbReference>
<dbReference type="SUPFAM" id="SSF53474">
    <property type="entry name" value="alpha/beta-Hydrolases"/>
    <property type="match status" value="1"/>
</dbReference>
<name>A0AAX3Y8K0_RHOOP</name>
<evidence type="ECO:0000256" key="1">
    <source>
        <dbReference type="ARBA" id="ARBA00022801"/>
    </source>
</evidence>
<reference evidence="3" key="1">
    <citation type="submission" date="2022-12" db="EMBL/GenBank/DDBJ databases">
        <authorList>
            <person name="Krivoruchko A.V."/>
            <person name="Elkin A."/>
        </authorList>
    </citation>
    <scope>NUCLEOTIDE SEQUENCE</scope>
    <source>
        <strain evidence="3">IEGM 249</strain>
    </source>
</reference>
<dbReference type="PANTHER" id="PTHR48081:SF8">
    <property type="entry name" value="ALPHA_BETA HYDROLASE FOLD-3 DOMAIN-CONTAINING PROTEIN-RELATED"/>
    <property type="match status" value="1"/>
</dbReference>
<dbReference type="InterPro" id="IPR029058">
    <property type="entry name" value="AB_hydrolase_fold"/>
</dbReference>
<dbReference type="InterPro" id="IPR050300">
    <property type="entry name" value="GDXG_lipolytic_enzyme"/>
</dbReference>
<evidence type="ECO:0000313" key="6">
    <source>
        <dbReference type="Proteomes" id="UP001231166"/>
    </source>
</evidence>
<gene>
    <name evidence="3" type="ORF">O4328_41155</name>
    <name evidence="4" type="ORF">Q5707_21300</name>
</gene>
<dbReference type="Gene3D" id="3.40.50.1820">
    <property type="entry name" value="alpha/beta hydrolase"/>
    <property type="match status" value="1"/>
</dbReference>
<reference evidence="4" key="2">
    <citation type="submission" date="2023-07" db="EMBL/GenBank/DDBJ databases">
        <title>Genomic analysis of Rhodococcus opacus VOC-14 with glycol ethers degradation activity.</title>
        <authorList>
            <person name="Narkevich D.A."/>
            <person name="Hlushen A.M."/>
            <person name="Akhremchuk A.E."/>
            <person name="Sikolenko M.A."/>
            <person name="Valentovich L.N."/>
        </authorList>
    </citation>
    <scope>NUCLEOTIDE SEQUENCE</scope>
    <source>
        <strain evidence="4">VOC-14</strain>
    </source>
</reference>
<feature type="domain" description="Alpha/beta hydrolase fold-3" evidence="2">
    <location>
        <begin position="68"/>
        <end position="273"/>
    </location>
</feature>
<proteinExistence type="predicted"/>
<dbReference type="Proteomes" id="UP001066327">
    <property type="component" value="Unassembled WGS sequence"/>
</dbReference>
<dbReference type="Proteomes" id="UP001231166">
    <property type="component" value="Chromosome"/>
</dbReference>
<dbReference type="GO" id="GO:0016787">
    <property type="term" value="F:hydrolase activity"/>
    <property type="evidence" value="ECO:0007669"/>
    <property type="project" value="UniProtKB-KW"/>
</dbReference>
<dbReference type="EMBL" id="JAPWIS010000039">
    <property type="protein sequence ID" value="MCZ4589969.1"/>
    <property type="molecule type" value="Genomic_DNA"/>
</dbReference>
<dbReference type="AlphaFoldDB" id="A0AAX3Y8K0"/>
<accession>A0AAX3Y8K0</accession>
<protein>
    <submittedName>
        <fullName evidence="4">Alpha/beta hydrolase</fullName>
    </submittedName>
</protein>
<dbReference type="Pfam" id="PF07859">
    <property type="entry name" value="Abhydrolase_3"/>
    <property type="match status" value="1"/>
</dbReference>
<dbReference type="RefSeq" id="WP_269592720.1">
    <property type="nucleotide sequence ID" value="NZ_CP130953.1"/>
</dbReference>
<dbReference type="EMBL" id="CP130953">
    <property type="protein sequence ID" value="WLF44494.1"/>
    <property type="molecule type" value="Genomic_DNA"/>
</dbReference>
<keyword evidence="1 4" id="KW-0378">Hydrolase</keyword>
<sequence>MATYGPSMPAEVVPIARAMFGQRVPGLDELVAGRQVSANTIEVPGDETGPASAMTIFSPESIAAGCGVFYIHGGGMVMGHRLGGADDLVNLAEQLQVPVFTVDYRLSPEDPYPAAVNDVRRIWLWVVEHAAEFGVDPSRLILMGGSAGGALAAGLALHLRDEKLQTPLAVCLLSPMLDDRNDSGSSHDYDGTSLWDRSSNLMGWDAFLGAERSTVSAYAAPARATDLSVLPPTYLEVGSSEVFRDEVTEFASRLWAAGNLAELHVWAGGFHGFSTFAPQAQVSVASVATRDDWLRRMIPSR</sequence>
<dbReference type="InterPro" id="IPR013094">
    <property type="entry name" value="AB_hydrolase_3"/>
</dbReference>
<evidence type="ECO:0000313" key="3">
    <source>
        <dbReference type="EMBL" id="MCZ4589969.1"/>
    </source>
</evidence>